<proteinExistence type="predicted"/>
<organism evidence="2 3">
    <name type="scientific">Chenopodium quinoa</name>
    <name type="common">Quinoa</name>
    <dbReference type="NCBI Taxonomy" id="63459"/>
    <lineage>
        <taxon>Eukaryota</taxon>
        <taxon>Viridiplantae</taxon>
        <taxon>Streptophyta</taxon>
        <taxon>Embryophyta</taxon>
        <taxon>Tracheophyta</taxon>
        <taxon>Spermatophyta</taxon>
        <taxon>Magnoliopsida</taxon>
        <taxon>eudicotyledons</taxon>
        <taxon>Gunneridae</taxon>
        <taxon>Pentapetalae</taxon>
        <taxon>Caryophyllales</taxon>
        <taxon>Chenopodiaceae</taxon>
        <taxon>Chenopodioideae</taxon>
        <taxon>Atripliceae</taxon>
        <taxon>Chenopodium</taxon>
    </lineage>
</organism>
<evidence type="ECO:0000313" key="2">
    <source>
        <dbReference type="EnsemblPlants" id="AUR62032759-RA:cds"/>
    </source>
</evidence>
<keyword evidence="3" id="KW-1185">Reference proteome</keyword>
<evidence type="ECO:0000256" key="1">
    <source>
        <dbReference type="SAM" id="MobiDB-lite"/>
    </source>
</evidence>
<dbReference type="Proteomes" id="UP000596660">
    <property type="component" value="Unplaced"/>
</dbReference>
<name>A0A803MNA8_CHEQI</name>
<protein>
    <submittedName>
        <fullName evidence="2">Uncharacterized protein</fullName>
    </submittedName>
</protein>
<reference evidence="2" key="2">
    <citation type="submission" date="2021-03" db="UniProtKB">
        <authorList>
            <consortium name="EnsemblPlants"/>
        </authorList>
    </citation>
    <scope>IDENTIFICATION</scope>
</reference>
<accession>A0A803MNA8</accession>
<sequence>MYELQPIELEDGSEEFPKISLLDVIGAKVAQDHSKDFMDWLREKVDLILKEGHDNISDHIGGYQKMKGNRHKVVSQIQVPEYELQRLQKLKLKSKAKMDALESSNHEDGSNSKDPYSEVISNPKRKSRVRLHGKGLTTAVLTQLREANSGINLVIPDFVMPSAPNDASSTPRQFIDQNGQSSKYGGTVNQATTQPCTAFSSLSTWLNLSSSFSGCVSLLG</sequence>
<evidence type="ECO:0000313" key="3">
    <source>
        <dbReference type="Proteomes" id="UP000596660"/>
    </source>
</evidence>
<feature type="compositionally biased region" description="Basic and acidic residues" evidence="1">
    <location>
        <begin position="98"/>
        <end position="111"/>
    </location>
</feature>
<dbReference type="EnsemblPlants" id="AUR62032759-RA">
    <property type="protein sequence ID" value="AUR62032759-RA:cds"/>
    <property type="gene ID" value="AUR62032759"/>
</dbReference>
<reference evidence="2" key="1">
    <citation type="journal article" date="2017" name="Nature">
        <title>The genome of Chenopodium quinoa.</title>
        <authorList>
            <person name="Jarvis D.E."/>
            <person name="Ho Y.S."/>
            <person name="Lightfoot D.J."/>
            <person name="Schmoeckel S.M."/>
            <person name="Li B."/>
            <person name="Borm T.J.A."/>
            <person name="Ohyanagi H."/>
            <person name="Mineta K."/>
            <person name="Michell C.T."/>
            <person name="Saber N."/>
            <person name="Kharbatia N.M."/>
            <person name="Rupper R.R."/>
            <person name="Sharp A.R."/>
            <person name="Dally N."/>
            <person name="Boughton B.A."/>
            <person name="Woo Y.H."/>
            <person name="Gao G."/>
            <person name="Schijlen E.G.W.M."/>
            <person name="Guo X."/>
            <person name="Momin A.A."/>
            <person name="Negrao S."/>
            <person name="Al-Babili S."/>
            <person name="Gehring C."/>
            <person name="Roessner U."/>
            <person name="Jung C."/>
            <person name="Murphy K."/>
            <person name="Arold S.T."/>
            <person name="Gojobori T."/>
            <person name="van der Linden C.G."/>
            <person name="van Loo E.N."/>
            <person name="Jellen E.N."/>
            <person name="Maughan P.J."/>
            <person name="Tester M."/>
        </authorList>
    </citation>
    <scope>NUCLEOTIDE SEQUENCE [LARGE SCALE GENOMIC DNA]</scope>
    <source>
        <strain evidence="2">cv. PI 614886</strain>
    </source>
</reference>
<dbReference type="AlphaFoldDB" id="A0A803MNA8"/>
<feature type="region of interest" description="Disordered" evidence="1">
    <location>
        <begin position="98"/>
        <end position="125"/>
    </location>
</feature>
<dbReference type="Gramene" id="AUR62032759-RA">
    <property type="protein sequence ID" value="AUR62032759-RA:cds"/>
    <property type="gene ID" value="AUR62032759"/>
</dbReference>